<proteinExistence type="predicted"/>
<dbReference type="InterPro" id="IPR051830">
    <property type="entry name" value="NOTCH_homolog"/>
</dbReference>
<dbReference type="PANTHER" id="PTHR24033">
    <property type="entry name" value="EGF-LIKE DOMAIN-CONTAINING PROTEIN"/>
    <property type="match status" value="1"/>
</dbReference>
<dbReference type="SMART" id="SM00181">
    <property type="entry name" value="EGF"/>
    <property type="match status" value="2"/>
</dbReference>
<organism evidence="4 5">
    <name type="scientific">Pocillopora damicornis</name>
    <name type="common">Cauliflower coral</name>
    <name type="synonym">Millepora damicornis</name>
    <dbReference type="NCBI Taxonomy" id="46731"/>
    <lineage>
        <taxon>Eukaryota</taxon>
        <taxon>Metazoa</taxon>
        <taxon>Cnidaria</taxon>
        <taxon>Anthozoa</taxon>
        <taxon>Hexacorallia</taxon>
        <taxon>Scleractinia</taxon>
        <taxon>Astrocoeniina</taxon>
        <taxon>Pocilloporidae</taxon>
        <taxon>Pocillopora</taxon>
    </lineage>
</organism>
<feature type="disulfide bond" evidence="1">
    <location>
        <begin position="611"/>
        <end position="628"/>
    </location>
</feature>
<keyword evidence="5" id="KW-1185">Reference proteome</keyword>
<dbReference type="AlphaFoldDB" id="A0A3M6TXJ3"/>
<name>A0A3M6TXJ3_POCDA</name>
<gene>
    <name evidence="4" type="ORF">pdam_00002045</name>
</gene>
<evidence type="ECO:0000313" key="4">
    <source>
        <dbReference type="EMBL" id="RMX46061.1"/>
    </source>
</evidence>
<reference evidence="4 5" key="1">
    <citation type="journal article" date="2018" name="Sci. Rep.">
        <title>Comparative analysis of the Pocillopora damicornis genome highlights role of immune system in coral evolution.</title>
        <authorList>
            <person name="Cunning R."/>
            <person name="Bay R.A."/>
            <person name="Gillette P."/>
            <person name="Baker A.C."/>
            <person name="Traylor-Knowles N."/>
        </authorList>
    </citation>
    <scope>NUCLEOTIDE SEQUENCE [LARGE SCALE GENOMIC DNA]</scope>
    <source>
        <strain evidence="4">RSMAS</strain>
        <tissue evidence="4">Whole animal</tissue>
    </source>
</reference>
<feature type="domain" description="EGF-like" evidence="2">
    <location>
        <begin position="602"/>
        <end position="641"/>
    </location>
</feature>
<dbReference type="InterPro" id="IPR000742">
    <property type="entry name" value="EGF"/>
</dbReference>
<dbReference type="Pfam" id="PF00024">
    <property type="entry name" value="PAN_1"/>
    <property type="match status" value="2"/>
</dbReference>
<dbReference type="EMBL" id="RCHS01002737">
    <property type="protein sequence ID" value="RMX46061.1"/>
    <property type="molecule type" value="Genomic_DNA"/>
</dbReference>
<evidence type="ECO:0000256" key="1">
    <source>
        <dbReference type="PROSITE-ProRule" id="PRU00076"/>
    </source>
</evidence>
<dbReference type="SUPFAM" id="SSF57414">
    <property type="entry name" value="Hairpin loop containing domain-like"/>
    <property type="match status" value="2"/>
</dbReference>
<evidence type="ECO:0008006" key="6">
    <source>
        <dbReference type="Google" id="ProtNLM"/>
    </source>
</evidence>
<feature type="domain" description="Apple" evidence="3">
    <location>
        <begin position="521"/>
        <end position="604"/>
    </location>
</feature>
<dbReference type="OrthoDB" id="5957436at2759"/>
<evidence type="ECO:0000313" key="5">
    <source>
        <dbReference type="Proteomes" id="UP000275408"/>
    </source>
</evidence>
<feature type="disulfide bond" evidence="1">
    <location>
        <begin position="148"/>
        <end position="165"/>
    </location>
</feature>
<feature type="domain" description="Apple" evidence="3">
    <location>
        <begin position="58"/>
        <end position="141"/>
    </location>
</feature>
<accession>A0A3M6TXJ3</accession>
<keyword evidence="1" id="KW-1015">Disulfide bond</keyword>
<dbReference type="PROSITE" id="PS50026">
    <property type="entry name" value="EGF_3"/>
    <property type="match status" value="2"/>
</dbReference>
<evidence type="ECO:0000259" key="2">
    <source>
        <dbReference type="PROSITE" id="PS50026"/>
    </source>
</evidence>
<dbReference type="Gene3D" id="2.10.25.10">
    <property type="entry name" value="Laminin"/>
    <property type="match status" value="2"/>
</dbReference>
<comment type="caution">
    <text evidence="1">Lacks conserved residue(s) required for the propagation of feature annotation.</text>
</comment>
<dbReference type="SUPFAM" id="SSF57196">
    <property type="entry name" value="EGF/Laminin"/>
    <property type="match status" value="1"/>
</dbReference>
<feature type="domain" description="EGF-like" evidence="2">
    <location>
        <begin position="139"/>
        <end position="178"/>
    </location>
</feature>
<sequence length="841" mass="94269">MTSGIISSFQRGFLELLSVAGRASLVMTHLESISLIRSFSTIFLFSIPLTTQQIVRDSADGISFANFARHEKQRLDTNQLQSSTANEYTECLERCLVHESCTSLNYGGNEGAECQLLEANKHDSPEKMKFDETFVHFSLKSPCDNKPCLNRENCIPDYQKDTYRCRCPWQYKVLKNCQKGRILPSADGDWIAFWWYDVGTTWPSNEKDVLAYDFGHCEPRDPYCFSRLPADAKADLTEMLAVDSEGTAYKWNFSSNASAANAAWRAFHDHKEVNQGESVSILAWNPEVLNGSEPKDDQRAFMYREQNGVKSVLLDDDYCDCHSTLSLGHGMCQSNHDTSYSDVNSFGVDALYDPGCHGPRSGIGLTLIQVQDAAAHGIIQVLLIPVITVVKREVDPGESVGSIPARNPEVLNGSEPKYDQRAFMYREENGVKSVLLDDDNCDCQSILSLVCHNGSRSASVNCFGVDTLYDPSCQSPRSGIGLTLYASLIMTHLEAISIIRSFSTIFLFSISLTTQQIVRDSADGISFANFAIHEKQRLDTNQLQSSTANEYAECLERCLVHESCTSLNYGGNGGAECQLLESNKHDSPEKMKFDEAFVHFSLKSPCDNEPCLNREKCIPDYQKNTYRCRCPWEYNGLKNCEGRILPSADGDWIAFWWYDVGTLWPSDEKDVLAYDFGYCEPRDPYCFGRLPADAEADHTEMLSVDSEGTTYKWSFSSNASTAGAAWQAFHDHQEVEHWKSVGSAPAWNPWNPEVLNGSEPKYDQRAFMYREENGVKSVLLDDDNCDCYSTLSLGHGMCYRGHNPEYSGVNSFGVDTLYDPTCQGPRSGIGLTLYVRRKTLN</sequence>
<evidence type="ECO:0000259" key="3">
    <source>
        <dbReference type="PROSITE" id="PS50948"/>
    </source>
</evidence>
<dbReference type="Gene3D" id="3.50.4.10">
    <property type="entry name" value="Hepatocyte Growth Factor"/>
    <property type="match status" value="1"/>
</dbReference>
<dbReference type="PANTHER" id="PTHR24033:SF151">
    <property type="entry name" value="NOTCH 2"/>
    <property type="match status" value="1"/>
</dbReference>
<dbReference type="PROSITE" id="PS50948">
    <property type="entry name" value="PAN"/>
    <property type="match status" value="2"/>
</dbReference>
<keyword evidence="1" id="KW-0245">EGF-like domain</keyword>
<dbReference type="Proteomes" id="UP000275408">
    <property type="component" value="Unassembled WGS sequence"/>
</dbReference>
<comment type="caution">
    <text evidence="4">The sequence shown here is derived from an EMBL/GenBank/DDBJ whole genome shotgun (WGS) entry which is preliminary data.</text>
</comment>
<protein>
    <recommendedName>
        <fullName evidence="6">EGF-like domain-containing protein</fullName>
    </recommendedName>
</protein>
<dbReference type="InterPro" id="IPR003609">
    <property type="entry name" value="Pan_app"/>
</dbReference>